<evidence type="ECO:0000256" key="1">
    <source>
        <dbReference type="ARBA" id="ARBA00022729"/>
    </source>
</evidence>
<gene>
    <name evidence="4" type="ORF">BRX40_03920</name>
    <name evidence="5" type="ORF">CA257_02090</name>
</gene>
<dbReference type="OrthoDB" id="9764953at2"/>
<dbReference type="EMBL" id="QQWO01000001">
    <property type="protein sequence ID" value="RSV08274.1"/>
    <property type="molecule type" value="Genomic_DNA"/>
</dbReference>
<evidence type="ECO:0000313" key="6">
    <source>
        <dbReference type="Proteomes" id="UP000185161"/>
    </source>
</evidence>
<dbReference type="GO" id="GO:0016787">
    <property type="term" value="F:hydrolase activity"/>
    <property type="evidence" value="ECO:0007669"/>
    <property type="project" value="UniProtKB-KW"/>
</dbReference>
<feature type="signal peptide" evidence="3">
    <location>
        <begin position="1"/>
        <end position="23"/>
    </location>
</feature>
<protein>
    <submittedName>
        <fullName evidence="4">Polyhydroxybutyrate depolymerase</fullName>
    </submittedName>
</protein>
<dbReference type="Proteomes" id="UP000185161">
    <property type="component" value="Chromosome"/>
</dbReference>
<dbReference type="KEGG" id="skr:BRX40_03920"/>
<keyword evidence="6" id="KW-1185">Reference proteome</keyword>
<dbReference type="GeneID" id="44131701"/>
<evidence type="ECO:0000313" key="7">
    <source>
        <dbReference type="Proteomes" id="UP000286681"/>
    </source>
</evidence>
<keyword evidence="2" id="KW-0378">Hydrolase</keyword>
<evidence type="ECO:0000313" key="5">
    <source>
        <dbReference type="EMBL" id="RSV08274.1"/>
    </source>
</evidence>
<name>A0A1L6J7A2_9SPHN</name>
<dbReference type="PANTHER" id="PTHR43037">
    <property type="entry name" value="UNNAMED PRODUCT-RELATED"/>
    <property type="match status" value="1"/>
</dbReference>
<keyword evidence="1 3" id="KW-0732">Signal</keyword>
<dbReference type="InterPro" id="IPR050955">
    <property type="entry name" value="Plant_Biomass_Hydrol_Est"/>
</dbReference>
<reference evidence="6" key="2">
    <citation type="submission" date="2016-12" db="EMBL/GenBank/DDBJ databases">
        <title>Whole genome sequencing of Sphingomonas sp. ABOJV.</title>
        <authorList>
            <person name="Conlan S."/>
            <person name="Thomas P.J."/>
            <person name="Mullikin J."/>
            <person name="Palmore T.N."/>
            <person name="Frank K.M."/>
            <person name="Segre J.A."/>
        </authorList>
    </citation>
    <scope>NUCLEOTIDE SEQUENCE [LARGE SCALE GENOMIC DNA]</scope>
    <source>
        <strain evidence="6">ABOJV</strain>
    </source>
</reference>
<dbReference type="RefSeq" id="WP_075150732.1">
    <property type="nucleotide sequence ID" value="NZ_CP018820.1"/>
</dbReference>
<accession>A0A1L6J7A2</accession>
<evidence type="ECO:0000313" key="4">
    <source>
        <dbReference type="EMBL" id="APR51696.1"/>
    </source>
</evidence>
<reference evidence="4" key="1">
    <citation type="submission" date="2016-12" db="EMBL/GenBank/DDBJ databases">
        <title>Whole genome sequencing of Sphingomonas koreensis.</title>
        <authorList>
            <person name="Conlan S."/>
            <person name="Thomas P.J."/>
            <person name="Mullikin J."/>
            <person name="Palmore T.N."/>
            <person name="Frank K.M."/>
            <person name="Segre J.A."/>
        </authorList>
    </citation>
    <scope>NUCLEOTIDE SEQUENCE</scope>
    <source>
        <strain evidence="4">ABOJV</strain>
    </source>
</reference>
<reference evidence="5 7" key="3">
    <citation type="submission" date="2018-07" db="EMBL/GenBank/DDBJ databases">
        <title>Genomic and Epidemiologic Investigation of an Indolent Hospital Outbreak.</title>
        <authorList>
            <person name="Johnson R.C."/>
            <person name="Deming C."/>
            <person name="Conlan S."/>
            <person name="Zellmer C.J."/>
            <person name="Michelin A.V."/>
            <person name="Lee-Lin S."/>
            <person name="Thomas P.J."/>
            <person name="Park M."/>
            <person name="Weingarten R.A."/>
            <person name="Less J."/>
            <person name="Dekker J.P."/>
            <person name="Frank K.M."/>
            <person name="Musser K.A."/>
            <person name="Mcquiston J.R."/>
            <person name="Henderson D.K."/>
            <person name="Lau A.F."/>
            <person name="Palmore T.N."/>
            <person name="Segre J.A."/>
        </authorList>
    </citation>
    <scope>NUCLEOTIDE SEQUENCE [LARGE SCALE GENOMIC DNA]</scope>
    <source>
        <strain evidence="5 7">SK-NIH.Env10_0317</strain>
    </source>
</reference>
<proteinExistence type="predicted"/>
<dbReference type="STRING" id="93064.BRX40_03920"/>
<dbReference type="AlphaFoldDB" id="A0A1L6J7A2"/>
<organism evidence="4 6">
    <name type="scientific">Sphingomonas koreensis</name>
    <dbReference type="NCBI Taxonomy" id="93064"/>
    <lineage>
        <taxon>Bacteria</taxon>
        <taxon>Pseudomonadati</taxon>
        <taxon>Pseudomonadota</taxon>
        <taxon>Alphaproteobacteria</taxon>
        <taxon>Sphingomonadales</taxon>
        <taxon>Sphingomonadaceae</taxon>
        <taxon>Sphingomonas</taxon>
    </lineage>
</organism>
<dbReference type="SUPFAM" id="SSF53474">
    <property type="entry name" value="alpha/beta-Hydrolases"/>
    <property type="match status" value="1"/>
</dbReference>
<evidence type="ECO:0000256" key="2">
    <source>
        <dbReference type="ARBA" id="ARBA00022801"/>
    </source>
</evidence>
<dbReference type="EMBL" id="CP018820">
    <property type="protein sequence ID" value="APR51696.1"/>
    <property type="molecule type" value="Genomic_DNA"/>
</dbReference>
<dbReference type="PANTHER" id="PTHR43037:SF5">
    <property type="entry name" value="FERULOYL ESTERASE"/>
    <property type="match status" value="1"/>
</dbReference>
<dbReference type="InterPro" id="IPR029058">
    <property type="entry name" value="AB_hydrolase_fold"/>
</dbReference>
<feature type="chain" id="PRO_5041797801" evidence="3">
    <location>
        <begin position="24"/>
        <end position="304"/>
    </location>
</feature>
<dbReference type="Proteomes" id="UP000286681">
    <property type="component" value="Unassembled WGS sequence"/>
</dbReference>
<sequence>MRIFPILSALVLALVALSPAANATQRCTAGQPGTTQRVVIGDTGRSVLLHLPAAYRPGKPLPLLFVLHGSGGDGAAILSQSGLEATSDRHGFLLVAPDGGIPLERGFVWNIPGVPTVTGKVPGPEDADDVAFIRTVIDWLAAQGCADRARVYSTGLSGGGRMTSWLGCVASDRIAAIAPVVGLRAGNPLRDDPRRPDPATCRPAKPMPVIAFAGDKDGTNPVQGGGAGYWQYTMDAALARWAELGACRAGPLRRDLAIDLYEQLYTACGDRAEVVGHIKRGAGHVWTADNEAMWAFLSRYRRSF</sequence>
<evidence type="ECO:0000256" key="3">
    <source>
        <dbReference type="SAM" id="SignalP"/>
    </source>
</evidence>
<dbReference type="Gene3D" id="3.40.50.1820">
    <property type="entry name" value="alpha/beta hydrolase"/>
    <property type="match status" value="1"/>
</dbReference>